<evidence type="ECO:0000313" key="6">
    <source>
        <dbReference type="EMBL" id="GIG10595.1"/>
    </source>
</evidence>
<dbReference type="PRINTS" id="PR00412">
    <property type="entry name" value="EPOXHYDRLASE"/>
</dbReference>
<dbReference type="InterPro" id="IPR010497">
    <property type="entry name" value="Epoxide_hydro_N"/>
</dbReference>
<feature type="active site" description="Proton donor" evidence="4">
    <location>
        <position position="304"/>
    </location>
</feature>
<dbReference type="GO" id="GO:0097176">
    <property type="term" value="P:epoxide metabolic process"/>
    <property type="evidence" value="ECO:0007669"/>
    <property type="project" value="TreeGrafter"/>
</dbReference>
<dbReference type="PIRSF" id="PIRSF001112">
    <property type="entry name" value="Epoxide_hydrolase"/>
    <property type="match status" value="1"/>
</dbReference>
<comment type="similarity">
    <text evidence="1">Belongs to the peptidase S33 family.</text>
</comment>
<dbReference type="EMBL" id="BONI01000094">
    <property type="protein sequence ID" value="GIG10595.1"/>
    <property type="molecule type" value="Genomic_DNA"/>
</dbReference>
<name>A0A8J3L166_9ACTN</name>
<feature type="domain" description="Epoxide hydrolase N-terminal" evidence="5">
    <location>
        <begin position="2"/>
        <end position="106"/>
    </location>
</feature>
<reference evidence="6 7" key="1">
    <citation type="submission" date="2021-01" db="EMBL/GenBank/DDBJ databases">
        <title>Whole genome shotgun sequence of Catellatospora coxensis NBRC 107359.</title>
        <authorList>
            <person name="Komaki H."/>
            <person name="Tamura T."/>
        </authorList>
    </citation>
    <scope>NUCLEOTIDE SEQUENCE [LARGE SCALE GENOMIC DNA]</scope>
    <source>
        <strain evidence="6 7">NBRC 107359</strain>
    </source>
</reference>
<protein>
    <submittedName>
        <fullName evidence="6">Microsomal epoxide hydrolase</fullName>
    </submittedName>
</protein>
<evidence type="ECO:0000256" key="3">
    <source>
        <dbReference type="ARBA" id="ARBA00022801"/>
    </source>
</evidence>
<gene>
    <name evidence="6" type="ORF">Cco03nite_72950</name>
</gene>
<dbReference type="InterPro" id="IPR016292">
    <property type="entry name" value="Epoxide_hydrolase"/>
</dbReference>
<keyword evidence="3 6" id="KW-0378">Hydrolase</keyword>
<organism evidence="6 7">
    <name type="scientific">Catellatospora coxensis</name>
    <dbReference type="NCBI Taxonomy" id="310354"/>
    <lineage>
        <taxon>Bacteria</taxon>
        <taxon>Bacillati</taxon>
        <taxon>Actinomycetota</taxon>
        <taxon>Actinomycetes</taxon>
        <taxon>Micromonosporales</taxon>
        <taxon>Micromonosporaceae</taxon>
        <taxon>Catellatospora</taxon>
    </lineage>
</organism>
<dbReference type="PANTHER" id="PTHR21661:SF35">
    <property type="entry name" value="EPOXIDE HYDROLASE"/>
    <property type="match status" value="1"/>
</dbReference>
<keyword evidence="7" id="KW-1185">Reference proteome</keyword>
<comment type="caution">
    <text evidence="6">The sequence shown here is derived from an EMBL/GenBank/DDBJ whole genome shotgun (WGS) entry which is preliminary data.</text>
</comment>
<feature type="active site" description="Nucleophile" evidence="4">
    <location>
        <position position="175"/>
    </location>
</feature>
<sequence length="386" mass="42664">MVPYRIDIPQEALDDLNRRLAATRWPGEMPGAGWERGVPADYLRELAEYWRTRYDWRAAEAELNRFPQFTTEIDGANVHFVHVRSPEPDAIPMIVTHGWPGSFVEYLDVIGPLTDPRAHGGDPADAFHLVIPTLPGFGLSGPLREPGWAMPRVAGAWAQLMARLGYDRYLAQGGDFGAWITMMLAGMDHQHVLGGHLNFLPTPPSGDPADMAALTEVELGRLGRLGRFATELAGYMHIQATRPQTLAYGLNDSPVGQLAWIVEKFKDWTDSAKAPEDAVGRDRLLTNVMLYWLTATGASSAHFYYDNAPLLPIASPPPPPPPPLPVPFGIAVFPQDPAQPIRRFAERGLPNIVQWSEFDRGGHFPALEVPELFVADLRSFAAKLRG</sequence>
<dbReference type="PANTHER" id="PTHR21661">
    <property type="entry name" value="EPOXIDE HYDROLASE 1-RELATED"/>
    <property type="match status" value="1"/>
</dbReference>
<proteinExistence type="inferred from homology"/>
<accession>A0A8J3L166</accession>
<evidence type="ECO:0000256" key="2">
    <source>
        <dbReference type="ARBA" id="ARBA00022797"/>
    </source>
</evidence>
<dbReference type="AlphaFoldDB" id="A0A8J3L166"/>
<dbReference type="Proteomes" id="UP000630887">
    <property type="component" value="Unassembled WGS sequence"/>
</dbReference>
<dbReference type="Gene3D" id="3.40.50.1820">
    <property type="entry name" value="alpha/beta hydrolase"/>
    <property type="match status" value="1"/>
</dbReference>
<evidence type="ECO:0000259" key="5">
    <source>
        <dbReference type="Pfam" id="PF06441"/>
    </source>
</evidence>
<feature type="active site" description="Proton acceptor" evidence="4">
    <location>
        <position position="363"/>
    </location>
</feature>
<evidence type="ECO:0000313" key="7">
    <source>
        <dbReference type="Proteomes" id="UP000630887"/>
    </source>
</evidence>
<evidence type="ECO:0000256" key="4">
    <source>
        <dbReference type="PIRSR" id="PIRSR001112-1"/>
    </source>
</evidence>
<dbReference type="RefSeq" id="WP_203698565.1">
    <property type="nucleotide sequence ID" value="NZ_BAAALC010000088.1"/>
</dbReference>
<dbReference type="InterPro" id="IPR000639">
    <property type="entry name" value="Epox_hydrolase-like"/>
</dbReference>
<keyword evidence="2" id="KW-0058">Aromatic hydrocarbons catabolism</keyword>
<dbReference type="Pfam" id="PF06441">
    <property type="entry name" value="EHN"/>
    <property type="match status" value="1"/>
</dbReference>
<dbReference type="InterPro" id="IPR029058">
    <property type="entry name" value="AB_hydrolase_fold"/>
</dbReference>
<dbReference type="SUPFAM" id="SSF53474">
    <property type="entry name" value="alpha/beta-Hydrolases"/>
    <property type="match status" value="1"/>
</dbReference>
<evidence type="ECO:0000256" key="1">
    <source>
        <dbReference type="ARBA" id="ARBA00010088"/>
    </source>
</evidence>
<dbReference type="GO" id="GO:0004301">
    <property type="term" value="F:epoxide hydrolase activity"/>
    <property type="evidence" value="ECO:0007669"/>
    <property type="project" value="TreeGrafter"/>
</dbReference>